<feature type="compositionally biased region" description="Basic and acidic residues" evidence="4">
    <location>
        <begin position="725"/>
        <end position="772"/>
    </location>
</feature>
<dbReference type="InterPro" id="IPR051419">
    <property type="entry name" value="Lys/N-term_MeTrsfase_sf"/>
</dbReference>
<dbReference type="Gene3D" id="3.40.50.150">
    <property type="entry name" value="Vaccinia Virus protein VP39"/>
    <property type="match status" value="2"/>
</dbReference>
<evidence type="ECO:0000256" key="3">
    <source>
        <dbReference type="ARBA" id="ARBA00022679"/>
    </source>
</evidence>
<feature type="region of interest" description="Disordered" evidence="4">
    <location>
        <begin position="719"/>
        <end position="772"/>
    </location>
</feature>
<reference evidence="5" key="1">
    <citation type="journal article" date="2020" name="bioRxiv">
        <title>Comparative genomics of Chlamydomonas.</title>
        <authorList>
            <person name="Craig R.J."/>
            <person name="Hasan A.R."/>
            <person name="Ness R.W."/>
            <person name="Keightley P.D."/>
        </authorList>
    </citation>
    <scope>NUCLEOTIDE SEQUENCE</scope>
    <source>
        <strain evidence="5">CCAP 11/70</strain>
    </source>
</reference>
<keyword evidence="3" id="KW-0808">Transferase</keyword>
<evidence type="ECO:0000313" key="6">
    <source>
        <dbReference type="Proteomes" id="UP000612055"/>
    </source>
</evidence>
<evidence type="ECO:0000256" key="1">
    <source>
        <dbReference type="ARBA" id="ARBA00008361"/>
    </source>
</evidence>
<dbReference type="PANTHER" id="PTHR12176:SF79">
    <property type="entry name" value="METHYLTRANSFERASE TYPE 11 DOMAIN-CONTAINING PROTEIN"/>
    <property type="match status" value="1"/>
</dbReference>
<dbReference type="Proteomes" id="UP000612055">
    <property type="component" value="Unassembled WGS sequence"/>
</dbReference>
<feature type="compositionally biased region" description="Polar residues" evidence="4">
    <location>
        <begin position="16"/>
        <end position="27"/>
    </location>
</feature>
<dbReference type="AlphaFoldDB" id="A0A836BTY4"/>
<feature type="region of interest" description="Disordered" evidence="4">
    <location>
        <begin position="547"/>
        <end position="579"/>
    </location>
</feature>
<dbReference type="PANTHER" id="PTHR12176">
    <property type="entry name" value="SAM-DEPENDENT METHYLTRANSFERASE SUPERFAMILY PROTEIN"/>
    <property type="match status" value="1"/>
</dbReference>
<protein>
    <submittedName>
        <fullName evidence="5">Uncharacterized protein</fullName>
    </submittedName>
</protein>
<organism evidence="5 6">
    <name type="scientific">Edaphochlamys debaryana</name>
    <dbReference type="NCBI Taxonomy" id="47281"/>
    <lineage>
        <taxon>Eukaryota</taxon>
        <taxon>Viridiplantae</taxon>
        <taxon>Chlorophyta</taxon>
        <taxon>core chlorophytes</taxon>
        <taxon>Chlorophyceae</taxon>
        <taxon>CS clade</taxon>
        <taxon>Chlamydomonadales</taxon>
        <taxon>Chlamydomonadales incertae sedis</taxon>
        <taxon>Edaphochlamys</taxon>
    </lineage>
</organism>
<feature type="region of interest" description="Disordered" evidence="4">
    <location>
        <begin position="74"/>
        <end position="118"/>
    </location>
</feature>
<feature type="compositionally biased region" description="Acidic residues" evidence="4">
    <location>
        <begin position="187"/>
        <end position="204"/>
    </location>
</feature>
<sequence>MLELDPPSSDLHDHATSTPRNAGTPKTSIQDEELVLEPGSFAAFVRHNGAVLSHLDVPQQLWVDLWEALRDGDAPTDAPNALQIATGAPPPSPGADPHGGELPEADSDDDEAGSRRPFAGAFRLAVRTDPATGRRMRLVVAARAMAPGAAAWAAAPWITSTSKAALLSQLSYDTGLLVQIADVLSYSDDDDSSSSDSGQADDADGGGCGAGPSLQDILLQQIRPRLVEVVSQYELPPAPGAPPCRYKFVLPPTLARMRVAPDPHLAVVPLPYKAGPRARHVGVAVAAWPLRELRPGEEVTRCPLTLGLADYSSQGFWKASYAAVDSTHEWYTEDGAQDRLLVAVNRLAPPPTASTATDPTAVDPTAAGPTAWAARRTLVAGCGNSALGYEMWDKQGYPEVHNVDYVGEVVGRMAARYGVEGGRPVGDTSFPAAPPPPGDVPTTDDAALRAISSPSASASASASAAPSAASAAPSVVLSDCSSDAGDSSAGTVAAAGAEDSVHGGGVFGGAAGDSGLHATCGSGGECCSSSTGLCEAGFLDTSESGLLAESGLDPSGAGPSGLAPSGPDPSGAGPSGAGRALPADVGCSVGRAARSFGAEPSRFGRVVRDEGVVRWMVGDLTAMTDTPDGLYDLVVDKATLDALMCPEVLNPDGSAEGDAAPAAGAGWREGGELGMVFKYVAEMHRVTGPHARFLIVTLRQPDAIGRLVDAAAEWAAAEQQQRQQRQQEGRAEGDAEERQERAEQQQQESERTRERTQERAHEQEREREGARDGEAWRWRRWRVAHCEPLEGGSDGQPLKAHLYVLEKAM</sequence>
<evidence type="ECO:0000256" key="2">
    <source>
        <dbReference type="ARBA" id="ARBA00022603"/>
    </source>
</evidence>
<evidence type="ECO:0000256" key="4">
    <source>
        <dbReference type="SAM" id="MobiDB-lite"/>
    </source>
</evidence>
<comment type="caution">
    <text evidence="5">The sequence shown here is derived from an EMBL/GenBank/DDBJ whole genome shotgun (WGS) entry which is preliminary data.</text>
</comment>
<gene>
    <name evidence="5" type="ORF">HYH03_014045</name>
</gene>
<dbReference type="SUPFAM" id="SSF53335">
    <property type="entry name" value="S-adenosyl-L-methionine-dependent methyltransferases"/>
    <property type="match status" value="1"/>
</dbReference>
<feature type="region of interest" description="Disordered" evidence="4">
    <location>
        <begin position="187"/>
        <end position="207"/>
    </location>
</feature>
<name>A0A836BTY4_9CHLO</name>
<keyword evidence="2" id="KW-0489">Methyltransferase</keyword>
<feature type="compositionally biased region" description="Low complexity" evidence="4">
    <location>
        <begin position="553"/>
        <end position="579"/>
    </location>
</feature>
<dbReference type="InterPro" id="IPR029063">
    <property type="entry name" value="SAM-dependent_MTases_sf"/>
</dbReference>
<feature type="region of interest" description="Disordered" evidence="4">
    <location>
        <begin position="425"/>
        <end position="445"/>
    </location>
</feature>
<dbReference type="EMBL" id="JAEHOE010000098">
    <property type="protein sequence ID" value="KAG2487329.1"/>
    <property type="molecule type" value="Genomic_DNA"/>
</dbReference>
<proteinExistence type="inferred from homology"/>
<accession>A0A836BTY4</accession>
<feature type="region of interest" description="Disordered" evidence="4">
    <location>
        <begin position="1"/>
        <end position="27"/>
    </location>
</feature>
<evidence type="ECO:0000313" key="5">
    <source>
        <dbReference type="EMBL" id="KAG2487329.1"/>
    </source>
</evidence>
<dbReference type="OrthoDB" id="548531at2759"/>
<keyword evidence="6" id="KW-1185">Reference proteome</keyword>
<dbReference type="GO" id="GO:0008168">
    <property type="term" value="F:methyltransferase activity"/>
    <property type="evidence" value="ECO:0007669"/>
    <property type="project" value="UniProtKB-KW"/>
</dbReference>
<comment type="similarity">
    <text evidence="1">Belongs to the methyltransferase superfamily.</text>
</comment>
<dbReference type="GO" id="GO:0032259">
    <property type="term" value="P:methylation"/>
    <property type="evidence" value="ECO:0007669"/>
    <property type="project" value="UniProtKB-KW"/>
</dbReference>